<organism evidence="1 2">
    <name type="scientific">Amantichitinum ursilacus</name>
    <dbReference type="NCBI Taxonomy" id="857265"/>
    <lineage>
        <taxon>Bacteria</taxon>
        <taxon>Pseudomonadati</taxon>
        <taxon>Pseudomonadota</taxon>
        <taxon>Betaproteobacteria</taxon>
        <taxon>Neisseriales</taxon>
        <taxon>Chitinibacteraceae</taxon>
        <taxon>Amantichitinum</taxon>
    </lineage>
</organism>
<dbReference type="AlphaFoldDB" id="A0A0N1JTG0"/>
<dbReference type="OrthoDB" id="5242335at2"/>
<dbReference type="InterPro" id="IPR007362">
    <property type="entry name" value="DUF429"/>
</dbReference>
<evidence type="ECO:0000313" key="2">
    <source>
        <dbReference type="Proteomes" id="UP000037939"/>
    </source>
</evidence>
<dbReference type="Proteomes" id="UP000037939">
    <property type="component" value="Unassembled WGS sequence"/>
</dbReference>
<name>A0A0N1JTG0_9NEIS</name>
<reference evidence="1 2" key="1">
    <citation type="submission" date="2015-07" db="EMBL/GenBank/DDBJ databases">
        <title>Draft genome sequence of the Amantichitinum ursilacus IGB-41, a new chitin-degrading bacterium.</title>
        <authorList>
            <person name="Kirstahler P."/>
            <person name="Guenther M."/>
            <person name="Grumaz C."/>
            <person name="Rupp S."/>
            <person name="Zibek S."/>
            <person name="Sohn K."/>
        </authorList>
    </citation>
    <scope>NUCLEOTIDE SEQUENCE [LARGE SCALE GENOMIC DNA]</scope>
    <source>
        <strain evidence="1 2">IGB-41</strain>
    </source>
</reference>
<keyword evidence="2" id="KW-1185">Reference proteome</keyword>
<sequence length="215" mass="23371">MQHRVAGIDVGGDKKKCNLVILQGDQVLLSVGKQTPADLRRHCLEYEVMAVGVDAPCQWRLGDAGRVAEAMLAKQRISSFSTPTRAQALASLSGFYGWMFNGEAVYQALADDFALLETPAWNGQRICFETFPHAIVCAFLGREVACARRKSTQRKQLLQTLGIATATLKSVDARDAALCAVTARYLLQGQARAYGDALGGHIHVPKLDQHIVMAS</sequence>
<evidence type="ECO:0008006" key="3">
    <source>
        <dbReference type="Google" id="ProtNLM"/>
    </source>
</evidence>
<dbReference type="EMBL" id="LAQT01000003">
    <property type="protein sequence ID" value="KPC54170.1"/>
    <property type="molecule type" value="Genomic_DNA"/>
</dbReference>
<dbReference type="PATRIC" id="fig|857265.3.peg.1219"/>
<proteinExistence type="predicted"/>
<gene>
    <name evidence="1" type="ORF">WG78_05955</name>
</gene>
<dbReference type="RefSeq" id="WP_053936864.1">
    <property type="nucleotide sequence ID" value="NZ_LAQT01000003.1"/>
</dbReference>
<evidence type="ECO:0000313" key="1">
    <source>
        <dbReference type="EMBL" id="KPC54170.1"/>
    </source>
</evidence>
<comment type="caution">
    <text evidence="1">The sequence shown here is derived from an EMBL/GenBank/DDBJ whole genome shotgun (WGS) entry which is preliminary data.</text>
</comment>
<dbReference type="Pfam" id="PF04250">
    <property type="entry name" value="DUF429"/>
    <property type="match status" value="1"/>
</dbReference>
<accession>A0A0N1JTG0</accession>
<protein>
    <recommendedName>
        <fullName evidence="3">DUF429 domain-containing protein</fullName>
    </recommendedName>
</protein>